<organism evidence="1 2">
    <name type="scientific">Acetobacter oryzifermentans</name>
    <dbReference type="NCBI Taxonomy" id="1633874"/>
    <lineage>
        <taxon>Bacteria</taxon>
        <taxon>Pseudomonadati</taxon>
        <taxon>Pseudomonadota</taxon>
        <taxon>Alphaproteobacteria</taxon>
        <taxon>Acetobacterales</taxon>
        <taxon>Acetobacteraceae</taxon>
        <taxon>Acetobacter</taxon>
    </lineage>
</organism>
<proteinExistence type="predicted"/>
<keyword evidence="2" id="KW-1185">Reference proteome</keyword>
<evidence type="ECO:0000313" key="1">
    <source>
        <dbReference type="EMBL" id="ANA12992.1"/>
    </source>
</evidence>
<dbReference type="Proteomes" id="UP000076595">
    <property type="component" value="Chromosome"/>
</dbReference>
<accession>A0ABM6AH71</accession>
<name>A0ABM6AH71_9PROT</name>
<protein>
    <submittedName>
        <fullName evidence="1">Uncharacterized protein</fullName>
    </submittedName>
</protein>
<evidence type="ECO:0000313" key="2">
    <source>
        <dbReference type="Proteomes" id="UP000076595"/>
    </source>
</evidence>
<sequence length="74" mass="7414">MVVALGPAAAAFLRTEPGAAAPAVVAARAGAARPLVDVAAVRERADVSAGGLVGMTVLLIFKAYRGYGVGLQRH</sequence>
<dbReference type="EMBL" id="CP011120">
    <property type="protein sequence ID" value="ANA12992.1"/>
    <property type="molecule type" value="Genomic_DNA"/>
</dbReference>
<reference evidence="1 2" key="1">
    <citation type="submission" date="2015-03" db="EMBL/GenBank/DDBJ databases">
        <title>Genome study of Acetobacter sp. SLV-7.</title>
        <authorList>
            <person name="Cho G.Y."/>
            <person name="Jeon C.O."/>
        </authorList>
    </citation>
    <scope>NUCLEOTIDE SEQUENCE [LARGE SCALE GENOMIC DNA]</scope>
    <source>
        <strain evidence="1 2">SLV-7</strain>
    </source>
</reference>
<gene>
    <name evidence="1" type="ORF">WG31_02350</name>
</gene>